<dbReference type="STRING" id="1592317.DPF_0634"/>
<evidence type="ECO:0000313" key="3">
    <source>
        <dbReference type="EMBL" id="GAU07935.1"/>
    </source>
</evidence>
<dbReference type="RefSeq" id="WP_069857435.1">
    <property type="nucleotide sequence ID" value="NZ_BDFE01000008.1"/>
</dbReference>
<feature type="domain" description="Peptidase M24" evidence="1">
    <location>
        <begin position="146"/>
        <end position="349"/>
    </location>
</feature>
<sequence length="355" mass="39494">MMTIVQKRQKKLALTLQHHNLKALLVTHAANRFYLSGFELHDPQCNESSGCILMTSEGEAWLFTDGRYKDAAARIWPQDRIFIYSGNKDEHMATWLRDRGIRTLGIEAGSMSVAQYKALGKSLDLIPTRNLVEELRTIKDATEIQALKNSCALNHKVLAQIEPLLAPGMAEASLAWKIEQLFREQGASELSFETIAAVGPNSALPHAVPGETVITDNCPVLVDTGCRLDSYCSDQTRTFWVGEHPTSIFQETLKHVQEAQRLAIEHYLPGKAIKDADQAARNYFAKHGLDNHFTHSLGHGVGLETHEPPAVGPRSQAVFKPGMVVTAEPGLYYPQWGGVRWEHMVVITENGHEIL</sequence>
<name>A0A194AFG1_9BACT</name>
<evidence type="ECO:0000259" key="1">
    <source>
        <dbReference type="Pfam" id="PF00557"/>
    </source>
</evidence>
<reference evidence="4" key="1">
    <citation type="submission" date="2016-06" db="EMBL/GenBank/DDBJ databases">
        <title>Draft genome sequence of Desulfoplanes formicivorans strain Pf12B.</title>
        <authorList>
            <person name="Watanabe M."/>
            <person name="Kojima H."/>
            <person name="Fukui M."/>
        </authorList>
    </citation>
    <scope>NUCLEOTIDE SEQUENCE [LARGE SCALE GENOMIC DNA]</scope>
    <source>
        <strain evidence="4">Pf12B</strain>
    </source>
</reference>
<dbReference type="PANTHER" id="PTHR46112:SF3">
    <property type="entry name" value="AMINOPEPTIDASE YPDF"/>
    <property type="match status" value="1"/>
</dbReference>
<dbReference type="Proteomes" id="UP000095200">
    <property type="component" value="Unassembled WGS sequence"/>
</dbReference>
<dbReference type="InterPro" id="IPR036005">
    <property type="entry name" value="Creatinase/aminopeptidase-like"/>
</dbReference>
<dbReference type="AlphaFoldDB" id="A0A194AFG1"/>
<keyword evidence="4" id="KW-1185">Reference proteome</keyword>
<dbReference type="SUPFAM" id="SSF53092">
    <property type="entry name" value="Creatinase/prolidase N-terminal domain"/>
    <property type="match status" value="1"/>
</dbReference>
<dbReference type="Gene3D" id="3.40.350.10">
    <property type="entry name" value="Creatinase/prolidase N-terminal domain"/>
    <property type="match status" value="1"/>
</dbReference>
<evidence type="ECO:0000259" key="2">
    <source>
        <dbReference type="Pfam" id="PF01321"/>
    </source>
</evidence>
<dbReference type="EMBL" id="BDFE01000008">
    <property type="protein sequence ID" value="GAU07935.1"/>
    <property type="molecule type" value="Genomic_DNA"/>
</dbReference>
<dbReference type="Pfam" id="PF01321">
    <property type="entry name" value="Creatinase_N"/>
    <property type="match status" value="1"/>
</dbReference>
<evidence type="ECO:0000313" key="4">
    <source>
        <dbReference type="Proteomes" id="UP000095200"/>
    </source>
</evidence>
<accession>A0A194AFG1</accession>
<dbReference type="SUPFAM" id="SSF55920">
    <property type="entry name" value="Creatinase/aminopeptidase"/>
    <property type="match status" value="1"/>
</dbReference>
<dbReference type="InterPro" id="IPR029149">
    <property type="entry name" value="Creatin/AminoP/Spt16_N"/>
</dbReference>
<dbReference type="PANTHER" id="PTHR46112">
    <property type="entry name" value="AMINOPEPTIDASE"/>
    <property type="match status" value="1"/>
</dbReference>
<dbReference type="InterPro" id="IPR050659">
    <property type="entry name" value="Peptidase_M24B"/>
</dbReference>
<feature type="domain" description="Creatinase N-terminal" evidence="2">
    <location>
        <begin position="8"/>
        <end position="138"/>
    </location>
</feature>
<comment type="caution">
    <text evidence="3">The sequence shown here is derived from an EMBL/GenBank/DDBJ whole genome shotgun (WGS) entry which is preliminary data.</text>
</comment>
<dbReference type="OrthoDB" id="9806388at2"/>
<dbReference type="Pfam" id="PF00557">
    <property type="entry name" value="Peptidase_M24"/>
    <property type="match status" value="1"/>
</dbReference>
<dbReference type="InterPro" id="IPR000587">
    <property type="entry name" value="Creatinase_N"/>
</dbReference>
<dbReference type="InterPro" id="IPR000994">
    <property type="entry name" value="Pept_M24"/>
</dbReference>
<dbReference type="CDD" id="cd01092">
    <property type="entry name" value="APP-like"/>
    <property type="match status" value="1"/>
</dbReference>
<gene>
    <name evidence="3" type="ORF">DPF_0634</name>
</gene>
<dbReference type="Gene3D" id="3.90.230.10">
    <property type="entry name" value="Creatinase/methionine aminopeptidase superfamily"/>
    <property type="match status" value="1"/>
</dbReference>
<protein>
    <submittedName>
        <fullName evidence="3">Peptidase M24</fullName>
    </submittedName>
</protein>
<proteinExistence type="predicted"/>
<organism evidence="3 4">
    <name type="scientific">Desulfoplanes formicivorans</name>
    <dbReference type="NCBI Taxonomy" id="1592317"/>
    <lineage>
        <taxon>Bacteria</taxon>
        <taxon>Pseudomonadati</taxon>
        <taxon>Thermodesulfobacteriota</taxon>
        <taxon>Desulfovibrionia</taxon>
        <taxon>Desulfovibrionales</taxon>
        <taxon>Desulfoplanaceae</taxon>
        <taxon>Desulfoplanes</taxon>
    </lineage>
</organism>